<keyword evidence="3" id="KW-0716">Sensory transduction</keyword>
<keyword evidence="4" id="KW-0812">Transmembrane</keyword>
<dbReference type="InterPro" id="IPR004117">
    <property type="entry name" value="7tm6_olfct_rcpt"/>
</dbReference>
<dbReference type="AlphaFoldDB" id="A0A1B2G2M8"/>
<proteinExistence type="evidence at transcript level"/>
<keyword evidence="9" id="KW-0807">Transducer</keyword>
<organism evidence="10">
    <name type="scientific">Cnaphalocrocis medinalis</name>
    <name type="common">Rice leaffolder moth</name>
    <dbReference type="NCBI Taxonomy" id="437488"/>
    <lineage>
        <taxon>Eukaryota</taxon>
        <taxon>Metazoa</taxon>
        <taxon>Ecdysozoa</taxon>
        <taxon>Arthropoda</taxon>
        <taxon>Hexapoda</taxon>
        <taxon>Insecta</taxon>
        <taxon>Pterygota</taxon>
        <taxon>Neoptera</taxon>
        <taxon>Endopterygota</taxon>
        <taxon>Lepidoptera</taxon>
        <taxon>Glossata</taxon>
        <taxon>Ditrysia</taxon>
        <taxon>Pyraloidea</taxon>
        <taxon>Crambidae</taxon>
        <taxon>Pyraustinae</taxon>
        <taxon>Cnaphalocrocis</taxon>
    </lineage>
</organism>
<dbReference type="GO" id="GO:0005549">
    <property type="term" value="F:odorant binding"/>
    <property type="evidence" value="ECO:0007669"/>
    <property type="project" value="InterPro"/>
</dbReference>
<reference evidence="10" key="1">
    <citation type="submission" date="2016-01" db="EMBL/GenBank/DDBJ databases">
        <title>Olfactory receptor genes identified from the antennae of Cnaphalocrocis medinalis.</title>
        <authorList>
            <person name="Liu S."/>
        </authorList>
    </citation>
    <scope>NUCLEOTIDE SEQUENCE</scope>
    <source>
        <strain evidence="10">HF</strain>
    </source>
</reference>
<dbReference type="GO" id="GO:0004984">
    <property type="term" value="F:olfactory receptor activity"/>
    <property type="evidence" value="ECO:0007669"/>
    <property type="project" value="InterPro"/>
</dbReference>
<evidence type="ECO:0000256" key="9">
    <source>
        <dbReference type="ARBA" id="ARBA00023224"/>
    </source>
</evidence>
<keyword evidence="8 10" id="KW-0675">Receptor</keyword>
<protein>
    <submittedName>
        <fullName evidence="10">Olfactory receptor 34</fullName>
    </submittedName>
</protein>
<name>A0A1B2G2M8_CNAME</name>
<evidence type="ECO:0000256" key="1">
    <source>
        <dbReference type="ARBA" id="ARBA00004651"/>
    </source>
</evidence>
<dbReference type="GO" id="GO:0007165">
    <property type="term" value="P:signal transduction"/>
    <property type="evidence" value="ECO:0007669"/>
    <property type="project" value="UniProtKB-KW"/>
</dbReference>
<keyword evidence="2" id="KW-1003">Cell membrane</keyword>
<evidence type="ECO:0000256" key="4">
    <source>
        <dbReference type="ARBA" id="ARBA00022692"/>
    </source>
</evidence>
<dbReference type="GO" id="GO:0005886">
    <property type="term" value="C:plasma membrane"/>
    <property type="evidence" value="ECO:0007669"/>
    <property type="project" value="UniProtKB-SubCell"/>
</dbReference>
<comment type="subcellular location">
    <subcellularLocation>
        <location evidence="1">Cell membrane</location>
        <topology evidence="1">Multi-pass membrane protein</topology>
    </subcellularLocation>
</comment>
<feature type="non-terminal residue" evidence="10">
    <location>
        <position position="225"/>
    </location>
</feature>
<evidence type="ECO:0000256" key="2">
    <source>
        <dbReference type="ARBA" id="ARBA00022475"/>
    </source>
</evidence>
<accession>A0A1B2G2M8</accession>
<evidence type="ECO:0000313" key="10">
    <source>
        <dbReference type="EMBL" id="ANZ03147.1"/>
    </source>
</evidence>
<dbReference type="PANTHER" id="PTHR21137:SF35">
    <property type="entry name" value="ODORANT RECEPTOR 19A-RELATED"/>
    <property type="match status" value="1"/>
</dbReference>
<dbReference type="EMBL" id="KU598901">
    <property type="protein sequence ID" value="ANZ03147.1"/>
    <property type="molecule type" value="mRNA"/>
</dbReference>
<evidence type="ECO:0000256" key="3">
    <source>
        <dbReference type="ARBA" id="ARBA00022606"/>
    </source>
</evidence>
<evidence type="ECO:0000256" key="5">
    <source>
        <dbReference type="ARBA" id="ARBA00022725"/>
    </source>
</evidence>
<evidence type="ECO:0000256" key="8">
    <source>
        <dbReference type="ARBA" id="ARBA00023170"/>
    </source>
</evidence>
<evidence type="ECO:0000256" key="6">
    <source>
        <dbReference type="ARBA" id="ARBA00022989"/>
    </source>
</evidence>
<sequence length="225" mass="26076">MAEPLSYLSLARSIKNLRLIGLYSLDKNSSKLRKILQTVYMRGVVCFFSLYTVQQILKIGEVRNDVDKVMGTMFLLLTNTDCIYKCVVLWNSEQCENIMDVLKGPIFNQGKPEHRSILMQTVRNAQLLFRTFNIMSLIANENPQYYLAAVYVWVQTSWLAFSNTTLDVLITYLLEQCRTQISILRLDLVNVVEKSKKEAIKTSSSYSEVLDKRFNEMLIHHQEIV</sequence>
<keyword evidence="7" id="KW-0472">Membrane</keyword>
<dbReference type="PANTHER" id="PTHR21137">
    <property type="entry name" value="ODORANT RECEPTOR"/>
    <property type="match status" value="1"/>
</dbReference>
<evidence type="ECO:0000256" key="7">
    <source>
        <dbReference type="ARBA" id="ARBA00023136"/>
    </source>
</evidence>
<keyword evidence="5" id="KW-0552">Olfaction</keyword>
<keyword evidence="6" id="KW-1133">Transmembrane helix</keyword>